<evidence type="ECO:0000313" key="2">
    <source>
        <dbReference type="Proteomes" id="UP000318478"/>
    </source>
</evidence>
<protein>
    <submittedName>
        <fullName evidence="1">Uncharacterized protein</fullName>
    </submittedName>
</protein>
<dbReference type="AlphaFoldDB" id="A0A5C5YHY1"/>
<comment type="caution">
    <text evidence="1">The sequence shown here is derived from an EMBL/GenBank/DDBJ whole genome shotgun (WGS) entry which is preliminary data.</text>
</comment>
<dbReference type="Proteomes" id="UP000318478">
    <property type="component" value="Unassembled WGS sequence"/>
</dbReference>
<proteinExistence type="predicted"/>
<keyword evidence="2" id="KW-1185">Reference proteome</keyword>
<dbReference type="EMBL" id="SJPO01000009">
    <property type="protein sequence ID" value="TWT73652.1"/>
    <property type="molecule type" value="Genomic_DNA"/>
</dbReference>
<name>A0A5C5YHY1_9BACT</name>
<evidence type="ECO:0000313" key="1">
    <source>
        <dbReference type="EMBL" id="TWT73652.1"/>
    </source>
</evidence>
<dbReference type="RefSeq" id="WP_146589344.1">
    <property type="nucleotide sequence ID" value="NZ_SJPO01000009.1"/>
</dbReference>
<sequence>MIKHLLDKWTHWIGDRSLERAIQAELRRMGCAVHAAKIRRPRLIGIERPGWVQVRRFEVETLTPGKQPITLQGLIRDDGRRERPQVLLTTDLRLLSHRADEWCDGLIRRG</sequence>
<reference evidence="1 2" key="1">
    <citation type="submission" date="2019-02" db="EMBL/GenBank/DDBJ databases">
        <title>Deep-cultivation of Planctomycetes and their phenomic and genomic characterization uncovers novel biology.</title>
        <authorList>
            <person name="Wiegand S."/>
            <person name="Jogler M."/>
            <person name="Boedeker C."/>
            <person name="Pinto D."/>
            <person name="Vollmers J."/>
            <person name="Rivas-Marin E."/>
            <person name="Kohn T."/>
            <person name="Peeters S.H."/>
            <person name="Heuer A."/>
            <person name="Rast P."/>
            <person name="Oberbeckmann S."/>
            <person name="Bunk B."/>
            <person name="Jeske O."/>
            <person name="Meyerdierks A."/>
            <person name="Storesund J.E."/>
            <person name="Kallscheuer N."/>
            <person name="Luecker S."/>
            <person name="Lage O.M."/>
            <person name="Pohl T."/>
            <person name="Merkel B.J."/>
            <person name="Hornburger P."/>
            <person name="Mueller R.-W."/>
            <person name="Bruemmer F."/>
            <person name="Labrenz M."/>
            <person name="Spormann A.M."/>
            <person name="Op Den Camp H."/>
            <person name="Overmann J."/>
            <person name="Amann R."/>
            <person name="Jetten M.S.M."/>
            <person name="Mascher T."/>
            <person name="Medema M.H."/>
            <person name="Devos D.P."/>
            <person name="Kaster A.-K."/>
            <person name="Ovreas L."/>
            <person name="Rohde M."/>
            <person name="Galperin M.Y."/>
            <person name="Jogler C."/>
        </authorList>
    </citation>
    <scope>NUCLEOTIDE SEQUENCE [LARGE SCALE GENOMIC DNA]</scope>
    <source>
        <strain evidence="1 2">Pla123a</strain>
    </source>
</reference>
<gene>
    <name evidence="1" type="ORF">Pla123a_35450</name>
</gene>
<dbReference type="OrthoDB" id="274356at2"/>
<accession>A0A5C5YHY1</accession>
<organism evidence="1 2">
    <name type="scientific">Posidoniimonas polymericola</name>
    <dbReference type="NCBI Taxonomy" id="2528002"/>
    <lineage>
        <taxon>Bacteria</taxon>
        <taxon>Pseudomonadati</taxon>
        <taxon>Planctomycetota</taxon>
        <taxon>Planctomycetia</taxon>
        <taxon>Pirellulales</taxon>
        <taxon>Lacipirellulaceae</taxon>
        <taxon>Posidoniimonas</taxon>
    </lineage>
</organism>